<protein>
    <submittedName>
        <fullName evidence="2">Uncharacterized protein</fullName>
    </submittedName>
</protein>
<reference evidence="2" key="1">
    <citation type="submission" date="2022-11" db="EMBL/GenBank/DDBJ databases">
        <title>Genome Sequence of Cubamyces cubensis.</title>
        <authorList>
            <person name="Buettner E."/>
        </authorList>
    </citation>
    <scope>NUCLEOTIDE SEQUENCE</scope>
    <source>
        <strain evidence="2">MPL-01</strain>
    </source>
</reference>
<dbReference type="Proteomes" id="UP001215151">
    <property type="component" value="Unassembled WGS sequence"/>
</dbReference>
<accession>A0AAD7XEC5</accession>
<comment type="caution">
    <text evidence="2">The sequence shown here is derived from an EMBL/GenBank/DDBJ whole genome shotgun (WGS) entry which is preliminary data.</text>
</comment>
<evidence type="ECO:0000313" key="2">
    <source>
        <dbReference type="EMBL" id="KAJ8489982.1"/>
    </source>
</evidence>
<keyword evidence="3" id="KW-1185">Reference proteome</keyword>
<organism evidence="2 3">
    <name type="scientific">Trametes cubensis</name>
    <dbReference type="NCBI Taxonomy" id="1111947"/>
    <lineage>
        <taxon>Eukaryota</taxon>
        <taxon>Fungi</taxon>
        <taxon>Dikarya</taxon>
        <taxon>Basidiomycota</taxon>
        <taxon>Agaricomycotina</taxon>
        <taxon>Agaricomycetes</taxon>
        <taxon>Polyporales</taxon>
        <taxon>Polyporaceae</taxon>
        <taxon>Trametes</taxon>
    </lineage>
</organism>
<dbReference type="AlphaFoldDB" id="A0AAD7XEC5"/>
<sequence>MAKTHYPKKRRSAAQRALAIRNLTLIHARRRNKNSEDAVAAATPDSSSTEDRNAAAPSVQEDSDEEYLEKQANVPRPLREAKQQLAAERQRSQTFQRKLRNTRTREKRLRVAVANLRDKLKEARMERQMEAAVAEARLREVEADARTAVAEANDRSRAWEAWAREAYVAGAQAEAHALRTRLVQFTHEQAAGGPWAGYQR</sequence>
<dbReference type="EMBL" id="JAPEVG010000041">
    <property type="protein sequence ID" value="KAJ8489982.1"/>
    <property type="molecule type" value="Genomic_DNA"/>
</dbReference>
<feature type="region of interest" description="Disordered" evidence="1">
    <location>
        <begin position="28"/>
        <end position="103"/>
    </location>
</feature>
<gene>
    <name evidence="2" type="ORF">ONZ51_g2576</name>
</gene>
<evidence type="ECO:0000313" key="3">
    <source>
        <dbReference type="Proteomes" id="UP001215151"/>
    </source>
</evidence>
<name>A0AAD7XEC5_9APHY</name>
<evidence type="ECO:0000256" key="1">
    <source>
        <dbReference type="SAM" id="MobiDB-lite"/>
    </source>
</evidence>
<proteinExistence type="predicted"/>